<evidence type="ECO:0000256" key="1">
    <source>
        <dbReference type="SAM" id="MobiDB-lite"/>
    </source>
</evidence>
<name>A0AAD3TUG4_9TREE</name>
<dbReference type="AlphaFoldDB" id="A0AAD3TUG4"/>
<evidence type="ECO:0000313" key="2">
    <source>
        <dbReference type="EMBL" id="GMK56742.1"/>
    </source>
</evidence>
<dbReference type="EMBL" id="BTCM01000003">
    <property type="protein sequence ID" value="GMK56742.1"/>
    <property type="molecule type" value="Genomic_DNA"/>
</dbReference>
<evidence type="ECO:0000313" key="3">
    <source>
        <dbReference type="Proteomes" id="UP001222932"/>
    </source>
</evidence>
<dbReference type="Proteomes" id="UP001222932">
    <property type="component" value="Unassembled WGS sequence"/>
</dbReference>
<feature type="region of interest" description="Disordered" evidence="1">
    <location>
        <begin position="1"/>
        <end position="66"/>
    </location>
</feature>
<proteinExistence type="predicted"/>
<reference evidence="2" key="2">
    <citation type="submission" date="2023-06" db="EMBL/GenBank/DDBJ databases">
        <authorList>
            <person name="Kobayashi Y."/>
            <person name="Kayamori A."/>
            <person name="Aoki K."/>
            <person name="Shiwa Y."/>
            <person name="Fujita N."/>
            <person name="Sugita T."/>
            <person name="Iwasaki W."/>
            <person name="Tanaka N."/>
            <person name="Takashima M."/>
        </authorList>
    </citation>
    <scope>NUCLEOTIDE SEQUENCE</scope>
    <source>
        <strain evidence="2">HIS016</strain>
    </source>
</reference>
<sequence>MPPQPSTDTSSHDQGTVYNSDSTLGPDHVSIHGGKRDVGGPDRSDVPSSPSLVPEPASKASPRARD</sequence>
<gene>
    <name evidence="2" type="ORF">CspeluHIS016_0305820</name>
</gene>
<organism evidence="2 3">
    <name type="scientific">Cutaneotrichosporon spelunceum</name>
    <dbReference type="NCBI Taxonomy" id="1672016"/>
    <lineage>
        <taxon>Eukaryota</taxon>
        <taxon>Fungi</taxon>
        <taxon>Dikarya</taxon>
        <taxon>Basidiomycota</taxon>
        <taxon>Agaricomycotina</taxon>
        <taxon>Tremellomycetes</taxon>
        <taxon>Trichosporonales</taxon>
        <taxon>Trichosporonaceae</taxon>
        <taxon>Cutaneotrichosporon</taxon>
    </lineage>
</organism>
<accession>A0AAD3TUG4</accession>
<reference evidence="2" key="1">
    <citation type="journal article" date="2023" name="BMC Genomics">
        <title>Chromosome-level genome assemblies of Cutaneotrichosporon spp. (Trichosporonales, Basidiomycota) reveal imbalanced evolution between nucleotide sequences and chromosome synteny.</title>
        <authorList>
            <person name="Kobayashi Y."/>
            <person name="Kayamori A."/>
            <person name="Aoki K."/>
            <person name="Shiwa Y."/>
            <person name="Matsutani M."/>
            <person name="Fujita N."/>
            <person name="Sugita T."/>
            <person name="Iwasaki W."/>
            <person name="Tanaka N."/>
            <person name="Takashima M."/>
        </authorList>
    </citation>
    <scope>NUCLEOTIDE SEQUENCE</scope>
    <source>
        <strain evidence="2">HIS016</strain>
    </source>
</reference>
<keyword evidence="3" id="KW-1185">Reference proteome</keyword>
<feature type="compositionally biased region" description="Polar residues" evidence="1">
    <location>
        <begin position="1"/>
        <end position="23"/>
    </location>
</feature>
<comment type="caution">
    <text evidence="2">The sequence shown here is derived from an EMBL/GenBank/DDBJ whole genome shotgun (WGS) entry which is preliminary data.</text>
</comment>
<protein>
    <submittedName>
        <fullName evidence="2">Uncharacterized protein</fullName>
    </submittedName>
</protein>
<feature type="compositionally biased region" description="Basic and acidic residues" evidence="1">
    <location>
        <begin position="34"/>
        <end position="45"/>
    </location>
</feature>